<keyword evidence="2" id="KW-1185">Reference proteome</keyword>
<proteinExistence type="predicted"/>
<name>A0ABR4N904_9FUNG</name>
<evidence type="ECO:0000313" key="1">
    <source>
        <dbReference type="EMBL" id="KAL2916011.1"/>
    </source>
</evidence>
<comment type="caution">
    <text evidence="1">The sequence shown here is derived from an EMBL/GenBank/DDBJ whole genome shotgun (WGS) entry which is preliminary data.</text>
</comment>
<reference evidence="1 2" key="1">
    <citation type="submission" date="2023-09" db="EMBL/GenBank/DDBJ databases">
        <title>Pangenome analysis of Batrachochytrium dendrobatidis and related Chytrids.</title>
        <authorList>
            <person name="Yacoub M.N."/>
            <person name="Stajich J.E."/>
            <person name="James T.Y."/>
        </authorList>
    </citation>
    <scope>NUCLEOTIDE SEQUENCE [LARGE SCALE GENOMIC DNA]</scope>
    <source>
        <strain evidence="1 2">JEL0888</strain>
    </source>
</reference>
<evidence type="ECO:0008006" key="3">
    <source>
        <dbReference type="Google" id="ProtNLM"/>
    </source>
</evidence>
<accession>A0ABR4N904</accession>
<protein>
    <recommendedName>
        <fullName evidence="3">Mediator of RNA polymerase II transcription subunit 1</fullName>
    </recommendedName>
</protein>
<organism evidence="1 2">
    <name type="scientific">Polyrhizophydium stewartii</name>
    <dbReference type="NCBI Taxonomy" id="2732419"/>
    <lineage>
        <taxon>Eukaryota</taxon>
        <taxon>Fungi</taxon>
        <taxon>Fungi incertae sedis</taxon>
        <taxon>Chytridiomycota</taxon>
        <taxon>Chytridiomycota incertae sedis</taxon>
        <taxon>Chytridiomycetes</taxon>
        <taxon>Rhizophydiales</taxon>
        <taxon>Rhizophydiales incertae sedis</taxon>
        <taxon>Polyrhizophydium</taxon>
    </lineage>
</organism>
<gene>
    <name evidence="1" type="ORF">HK105_204435</name>
</gene>
<dbReference type="Proteomes" id="UP001527925">
    <property type="component" value="Unassembled WGS sequence"/>
</dbReference>
<sequence>MATPTLDVLERLLCDALEAQRRGELHPLGAAAPLEGRREWSRRLTALAGSVRAAAYQPPTAGKPARQALAFAAEALQPLQAALQGCVAAAAEHSTAGNTRRVLERAVELACADLGIQHLATEPLDAGSASTVTLSRKLAQFKATLASLVFLDSRSVPGQVDLFQCMAWIERDLRAIHEAEMQAARGDDSRVLMDGHGLPRFHDGRWGPAIDFWRSPSAGSGDRTLSALVAMEDAPPTAFPPAAAAQFLAVPGTVLPPGMQTVPVTSPLLAQGGVSLMCMRADPAVCPSAPATFVLRLDSALLVTLDSARELAALCGIVDADQIIDDSDAALAGPQARGQMRPFAEALLDSFGLPSEQIRGMRFTQRSKLDDSSSWPDGLAPSFTWSAHSAAATALRVQRVPFASPAALLPALQILRMHVAFEQLVRSAFSEASRDTHVPAYERRTFDVVHCDAPRAIGVSVLLPRPPVLFQIRIAVDAWVLGLDVAVVECLSGHAAADGAVAWQPIDIRAAEAAMLRDVVVRTQNLPLVASEAVRVLLLQ</sequence>
<evidence type="ECO:0000313" key="2">
    <source>
        <dbReference type="Proteomes" id="UP001527925"/>
    </source>
</evidence>
<dbReference type="EMBL" id="JADGIZ020000019">
    <property type="protein sequence ID" value="KAL2916011.1"/>
    <property type="molecule type" value="Genomic_DNA"/>
</dbReference>